<dbReference type="RefSeq" id="WP_247809186.1">
    <property type="nucleotide sequence ID" value="NZ_CP095855.1"/>
</dbReference>
<evidence type="ECO:0008006" key="3">
    <source>
        <dbReference type="Google" id="ProtNLM"/>
    </source>
</evidence>
<dbReference type="Proteomes" id="UP000830198">
    <property type="component" value="Chromosome"/>
</dbReference>
<gene>
    <name evidence="1" type="ORF">MYF79_18800</name>
</gene>
<protein>
    <recommendedName>
        <fullName evidence="3">DUF4421 domain-containing protein</fullName>
    </recommendedName>
</protein>
<reference evidence="1 2" key="1">
    <citation type="submission" date="2022-04" db="EMBL/GenBank/DDBJ databases">
        <title>The arsenic-methylating capacity of Chitinophaga filiformis YT5 during chitin decomposition.</title>
        <authorList>
            <person name="Chen G."/>
            <person name="Liang Y."/>
        </authorList>
    </citation>
    <scope>NUCLEOTIDE SEQUENCE [LARGE SCALE GENOMIC DNA]</scope>
    <source>
        <strain evidence="1 2">YT5</strain>
    </source>
</reference>
<name>A0ABY4HT88_CHIFI</name>
<organism evidence="1 2">
    <name type="scientific">Chitinophaga filiformis</name>
    <name type="common">Myxococcus filiformis</name>
    <name type="synonym">Flexibacter filiformis</name>
    <dbReference type="NCBI Taxonomy" id="104663"/>
    <lineage>
        <taxon>Bacteria</taxon>
        <taxon>Pseudomonadati</taxon>
        <taxon>Bacteroidota</taxon>
        <taxon>Chitinophagia</taxon>
        <taxon>Chitinophagales</taxon>
        <taxon>Chitinophagaceae</taxon>
        <taxon>Chitinophaga</taxon>
    </lineage>
</organism>
<accession>A0ABY4HT88</accession>
<sequence length="342" mass="39093">MDIKQKLVTSVSGILILSVECFSQNRDNMQTGRQDSLNMSKRVETYAADKFAVTRPLNVEFIYTTPYKFTSEQLGKALPESKVTGFTQLKLSANYNFIKMKSWMLGASAGYRRTAIEADITPLAGSIKNLNDEFHYIYSSVNFTYFSKLFNKRTIYTSSLVVDGSERYLERVKGLLTASMILKADQRTRLIVGMLVNIDPSAQAPVMPTIAYEHKFSNGFTADVAFPRYLYLRKLLHTNGRLSFGTEIDRTSFYLYNSDSTSQNQRYEYRQMDLNSGFLYEHILTKYLLLTVKTGMKMTPSGRVFRKEDSFGDFVYKNTPDPAFYFNIGISFNPFTLLGAKQ</sequence>
<dbReference type="EMBL" id="CP095855">
    <property type="protein sequence ID" value="UPK66993.1"/>
    <property type="molecule type" value="Genomic_DNA"/>
</dbReference>
<evidence type="ECO:0000313" key="1">
    <source>
        <dbReference type="EMBL" id="UPK66993.1"/>
    </source>
</evidence>
<keyword evidence="2" id="KW-1185">Reference proteome</keyword>
<evidence type="ECO:0000313" key="2">
    <source>
        <dbReference type="Proteomes" id="UP000830198"/>
    </source>
</evidence>
<proteinExistence type="predicted"/>